<dbReference type="PANTHER" id="PTHR11731">
    <property type="entry name" value="PROTEASE FAMILY S9B,C DIPEPTIDYL-PEPTIDASE IV-RELATED"/>
    <property type="match status" value="1"/>
</dbReference>
<protein>
    <submittedName>
        <fullName evidence="4">Dipeptidyl aminopeptidase/acylaminoacyl peptidase</fullName>
    </submittedName>
</protein>
<dbReference type="Pfam" id="PF00930">
    <property type="entry name" value="DPPIV_N"/>
    <property type="match status" value="1"/>
</dbReference>
<dbReference type="SUPFAM" id="SSF53474">
    <property type="entry name" value="alpha/beta-Hydrolases"/>
    <property type="match status" value="1"/>
</dbReference>
<proteinExistence type="predicted"/>
<evidence type="ECO:0000313" key="5">
    <source>
        <dbReference type="Proteomes" id="UP001374893"/>
    </source>
</evidence>
<sequence length="711" mass="79840">MLLSSFLPAAQEGSGQFEALTGKWFGVAKTPVPNSTVEVAFSPDGSGLVFAREAPDGRELVPVDPATGKAGKPVRPGTGWKSFRVGEGGELLLETGKGWKRWKGGGLESVDAPPKNSGGQNRQRPGRRGGRSRGSWESPDGKHRVEVKDGALFLMTGDQRKELISAESGEVFRDPPVWTGDSSRFAIWRTHDIGERQVHYIDSAPDDQLQPKHFTRSYPKPGDEIDTRAPWIGFTDQREVLAPDLSLIENPFQCGALRWRDDGERLTYEFTERGYGKFRVIEVDSEKRSQRVLVNEESDTYVFVSGATFRHDLDDGKEIIWMSERDGWRHLYLLDGKDGSVKRQLTKGDWVVRKVIEVDDQERELLVTLSGYYSDQDPYLIHYARVGIDDGKVTLLTSSPGTHDRFERSPDGAYLTCRWSRVDHPPVTELRKWSDGSLVTVLATANDSKLKETGWRVAEPFVTKDRDGKFDIHGIVILPPDFDPAKRYPVVEYIYAGPHDAFVPKSWRPWMAPRHEVAVNGFIVVQIDGRGTNHRSREFSHFCYKNLKDAGFPDRIAWMKAAAKRYPQMDLDRVGIFGGSAGGQNALGALLFHADFYKAAAADCGCHDNRMDKIWWNEQWMDWPVGPHYAENSNVTHAKNLKGALLLTVGELDTNVDPSSTYQVVDALVKADKDFEFLPIPGANHGAGESRYAQRQRVDFFKRHLGGPEPR</sequence>
<dbReference type="InterPro" id="IPR050278">
    <property type="entry name" value="Serine_Prot_S9B/DPPIV"/>
</dbReference>
<feature type="domain" description="Dipeptidylpeptidase IV N-terminal" evidence="3">
    <location>
        <begin position="177"/>
        <end position="426"/>
    </location>
</feature>
<gene>
    <name evidence="4" type="ORF">HAHE_12880</name>
</gene>
<feature type="region of interest" description="Disordered" evidence="1">
    <location>
        <begin position="103"/>
        <end position="143"/>
    </location>
</feature>
<dbReference type="Proteomes" id="UP001374893">
    <property type="component" value="Chromosome"/>
</dbReference>
<accession>A0ABN6H1D0</accession>
<dbReference type="InterPro" id="IPR001375">
    <property type="entry name" value="Peptidase_S9_cat"/>
</dbReference>
<evidence type="ECO:0000256" key="1">
    <source>
        <dbReference type="SAM" id="MobiDB-lite"/>
    </source>
</evidence>
<evidence type="ECO:0000259" key="3">
    <source>
        <dbReference type="Pfam" id="PF00930"/>
    </source>
</evidence>
<dbReference type="EMBL" id="AP024702">
    <property type="protein sequence ID" value="BCX47380.1"/>
    <property type="molecule type" value="Genomic_DNA"/>
</dbReference>
<keyword evidence="4" id="KW-0645">Protease</keyword>
<dbReference type="Pfam" id="PF00326">
    <property type="entry name" value="Peptidase_S9"/>
    <property type="match status" value="1"/>
</dbReference>
<dbReference type="SUPFAM" id="SSF82171">
    <property type="entry name" value="DPP6 N-terminal domain-like"/>
    <property type="match status" value="1"/>
</dbReference>
<evidence type="ECO:0000259" key="2">
    <source>
        <dbReference type="Pfam" id="PF00326"/>
    </source>
</evidence>
<feature type="region of interest" description="Disordered" evidence="1">
    <location>
        <begin position="59"/>
        <end position="80"/>
    </location>
</feature>
<dbReference type="InterPro" id="IPR002469">
    <property type="entry name" value="Peptidase_S9B_N"/>
</dbReference>
<reference evidence="4 5" key="1">
    <citation type="submission" date="2021-06" db="EMBL/GenBank/DDBJ databases">
        <title>Complete genome of Haloferula helveola possessing various polysaccharide degrading enzymes.</title>
        <authorList>
            <person name="Takami H."/>
            <person name="Huang C."/>
            <person name="Hamasaki K."/>
        </authorList>
    </citation>
    <scope>NUCLEOTIDE SEQUENCE [LARGE SCALE GENOMIC DNA]</scope>
    <source>
        <strain evidence="4 5">CN-1</strain>
    </source>
</reference>
<dbReference type="InterPro" id="IPR029058">
    <property type="entry name" value="AB_hydrolase_fold"/>
</dbReference>
<keyword evidence="4" id="KW-0378">Hydrolase</keyword>
<organism evidence="4 5">
    <name type="scientific">Haloferula helveola</name>
    <dbReference type="NCBI Taxonomy" id="490095"/>
    <lineage>
        <taxon>Bacteria</taxon>
        <taxon>Pseudomonadati</taxon>
        <taxon>Verrucomicrobiota</taxon>
        <taxon>Verrucomicrobiia</taxon>
        <taxon>Verrucomicrobiales</taxon>
        <taxon>Verrucomicrobiaceae</taxon>
        <taxon>Haloferula</taxon>
    </lineage>
</organism>
<dbReference type="GO" id="GO:0004177">
    <property type="term" value="F:aminopeptidase activity"/>
    <property type="evidence" value="ECO:0007669"/>
    <property type="project" value="UniProtKB-KW"/>
</dbReference>
<name>A0ABN6H1D0_9BACT</name>
<dbReference type="Gene3D" id="2.140.10.30">
    <property type="entry name" value="Dipeptidylpeptidase IV, N-terminal domain"/>
    <property type="match status" value="1"/>
</dbReference>
<dbReference type="PANTHER" id="PTHR11731:SF118">
    <property type="entry name" value="BLR1971 PROTEIN"/>
    <property type="match status" value="1"/>
</dbReference>
<feature type="domain" description="Peptidase S9 prolyl oligopeptidase catalytic" evidence="2">
    <location>
        <begin position="518"/>
        <end position="706"/>
    </location>
</feature>
<evidence type="ECO:0000313" key="4">
    <source>
        <dbReference type="EMBL" id="BCX47380.1"/>
    </source>
</evidence>
<keyword evidence="5" id="KW-1185">Reference proteome</keyword>
<dbReference type="Gene3D" id="3.40.50.1820">
    <property type="entry name" value="alpha/beta hydrolase"/>
    <property type="match status" value="1"/>
</dbReference>
<keyword evidence="4" id="KW-0031">Aminopeptidase</keyword>